<dbReference type="InterPro" id="IPR054098">
    <property type="entry name" value="NGO1945-like_C"/>
</dbReference>
<dbReference type="RefSeq" id="WP_123804708.1">
    <property type="nucleotide sequence ID" value="NZ_RPFL01000032.1"/>
</dbReference>
<dbReference type="OrthoDB" id="4146344at2"/>
<name>A0A3N4MP04_9NEIS</name>
<dbReference type="Gene3D" id="1.10.150.690">
    <property type="entry name" value="DUF2063"/>
    <property type="match status" value="1"/>
</dbReference>
<dbReference type="Pfam" id="PF22106">
    <property type="entry name" value="NGO1945_C"/>
    <property type="match status" value="1"/>
</dbReference>
<proteinExistence type="predicted"/>
<dbReference type="Proteomes" id="UP000272412">
    <property type="component" value="Unassembled WGS sequence"/>
</dbReference>
<dbReference type="EMBL" id="RPFL01000032">
    <property type="protein sequence ID" value="RPD84835.1"/>
    <property type="molecule type" value="Genomic_DNA"/>
</dbReference>
<feature type="domain" description="NGO1945-like C-terminal" evidence="2">
    <location>
        <begin position="133"/>
        <end position="219"/>
    </location>
</feature>
<comment type="caution">
    <text evidence="3">The sequence shown here is derived from an EMBL/GenBank/DDBJ whole genome shotgun (WGS) entry which is preliminary data.</text>
</comment>
<protein>
    <submittedName>
        <fullName evidence="3">DUF2063 domain-containing protein</fullName>
    </submittedName>
</protein>
<dbReference type="Pfam" id="PF09836">
    <property type="entry name" value="DUF2063"/>
    <property type="match status" value="1"/>
</dbReference>
<evidence type="ECO:0000313" key="3">
    <source>
        <dbReference type="EMBL" id="RPD84835.1"/>
    </source>
</evidence>
<evidence type="ECO:0000259" key="1">
    <source>
        <dbReference type="Pfam" id="PF09836"/>
    </source>
</evidence>
<sequence>MSETSAEYQHRFAAAIRAGGNAQDFDSHRLAVYVRLVHNNIHSFIDRCYTETPQYCDAESWQAAKIKFIREGQAQSPYFQEIAGEFLQYCRQRHLFSDGLLALMDFEHTQLLAETAIIGDTRPYDAEAVYTLSEAAFLRHYDYAVHQDLSESQTTLLVWRNPQDVVWYREADAFTALLLQTLSENPMNLAGVQAMLAEWMPSENPHWAEELASRWQTWHAEVILAEQQP</sequence>
<feature type="domain" description="Putative DNA-binding" evidence="1">
    <location>
        <begin position="7"/>
        <end position="90"/>
    </location>
</feature>
<keyword evidence="4" id="KW-1185">Reference proteome</keyword>
<dbReference type="InterPro" id="IPR018640">
    <property type="entry name" value="DUF2063"/>
</dbReference>
<dbReference type="Gene3D" id="3.90.930.50">
    <property type="match status" value="1"/>
</dbReference>
<reference evidence="3 4" key="1">
    <citation type="submission" date="2018-11" db="EMBL/GenBank/DDBJ databases">
        <title>Neisseria weixii sp. nov. isolated from the rectal contents of plateau pika (Ochotona cruzoniae).</title>
        <authorList>
            <person name="Zhang G."/>
        </authorList>
    </citation>
    <scope>NUCLEOTIDE SEQUENCE [LARGE SCALE GENOMIC DNA]</scope>
    <source>
        <strain evidence="3 4">10009</strain>
    </source>
</reference>
<evidence type="ECO:0000313" key="4">
    <source>
        <dbReference type="Proteomes" id="UP000272412"/>
    </source>
</evidence>
<gene>
    <name evidence="3" type="ORF">EGK74_10400</name>
</gene>
<evidence type="ECO:0000259" key="2">
    <source>
        <dbReference type="Pfam" id="PF22106"/>
    </source>
</evidence>
<dbReference type="AlphaFoldDB" id="A0A3N4MP04"/>
<organism evidence="3 4">
    <name type="scientific">Neisseria weixii</name>
    <dbReference type="NCBI Taxonomy" id="1853276"/>
    <lineage>
        <taxon>Bacteria</taxon>
        <taxon>Pseudomonadati</taxon>
        <taxon>Pseudomonadota</taxon>
        <taxon>Betaproteobacteria</taxon>
        <taxon>Neisseriales</taxon>
        <taxon>Neisseriaceae</taxon>
        <taxon>Neisseria</taxon>
    </lineage>
</organism>
<dbReference type="InterPro" id="IPR044922">
    <property type="entry name" value="DUF2063_N_sf"/>
</dbReference>
<accession>A0A3N4MP04</accession>